<gene>
    <name evidence="1" type="ORF">EXIGLDRAFT_776527</name>
</gene>
<sequence>MNGTFTRYFLSPVQYLAHHFFCRNVEKERRSALQRWRTRQDSVPAARVRAREAPPLLPKTETLLGSHLEVSSTVALNRLVDALTQDLQDWNIPRKTREIFEYCTTRLIAQEERDKLTPQLSNLLTRKLDLLTTIEEVARNGVGEAWRRSPMRRNIDSDEYLDEYLDLGNLADKVANLASALNELLLLWNAGAGYIKSGYDDGTLLWQSL</sequence>
<dbReference type="EMBL" id="KV426224">
    <property type="protein sequence ID" value="KZV84460.1"/>
    <property type="molecule type" value="Genomic_DNA"/>
</dbReference>
<accession>A0A165DG02</accession>
<name>A0A165DG02_EXIGL</name>
<keyword evidence="2" id="KW-1185">Reference proteome</keyword>
<protein>
    <submittedName>
        <fullName evidence="1">Uncharacterized protein</fullName>
    </submittedName>
</protein>
<dbReference type="Proteomes" id="UP000077266">
    <property type="component" value="Unassembled WGS sequence"/>
</dbReference>
<evidence type="ECO:0000313" key="2">
    <source>
        <dbReference type="Proteomes" id="UP000077266"/>
    </source>
</evidence>
<organism evidence="1 2">
    <name type="scientific">Exidia glandulosa HHB12029</name>
    <dbReference type="NCBI Taxonomy" id="1314781"/>
    <lineage>
        <taxon>Eukaryota</taxon>
        <taxon>Fungi</taxon>
        <taxon>Dikarya</taxon>
        <taxon>Basidiomycota</taxon>
        <taxon>Agaricomycotina</taxon>
        <taxon>Agaricomycetes</taxon>
        <taxon>Auriculariales</taxon>
        <taxon>Exidiaceae</taxon>
        <taxon>Exidia</taxon>
    </lineage>
</organism>
<proteinExistence type="predicted"/>
<dbReference type="AlphaFoldDB" id="A0A165DG02"/>
<dbReference type="InParanoid" id="A0A165DG02"/>
<reference evidence="1 2" key="1">
    <citation type="journal article" date="2016" name="Mol. Biol. Evol.">
        <title>Comparative Genomics of Early-Diverging Mushroom-Forming Fungi Provides Insights into the Origins of Lignocellulose Decay Capabilities.</title>
        <authorList>
            <person name="Nagy L.G."/>
            <person name="Riley R."/>
            <person name="Tritt A."/>
            <person name="Adam C."/>
            <person name="Daum C."/>
            <person name="Floudas D."/>
            <person name="Sun H."/>
            <person name="Yadav J.S."/>
            <person name="Pangilinan J."/>
            <person name="Larsson K.H."/>
            <person name="Matsuura K."/>
            <person name="Barry K."/>
            <person name="Labutti K."/>
            <person name="Kuo R."/>
            <person name="Ohm R.A."/>
            <person name="Bhattacharya S.S."/>
            <person name="Shirouzu T."/>
            <person name="Yoshinaga Y."/>
            <person name="Martin F.M."/>
            <person name="Grigoriev I.V."/>
            <person name="Hibbett D.S."/>
        </authorList>
    </citation>
    <scope>NUCLEOTIDE SEQUENCE [LARGE SCALE GENOMIC DNA]</scope>
    <source>
        <strain evidence="1 2">HHB12029</strain>
    </source>
</reference>
<evidence type="ECO:0000313" key="1">
    <source>
        <dbReference type="EMBL" id="KZV84460.1"/>
    </source>
</evidence>